<name>A0AB39HAH0_9VIBR</name>
<organism evidence="2">
    <name type="scientific">Vibrio sp. HB236076</name>
    <dbReference type="NCBI Taxonomy" id="3232307"/>
    <lineage>
        <taxon>Bacteria</taxon>
        <taxon>Pseudomonadati</taxon>
        <taxon>Pseudomonadota</taxon>
        <taxon>Gammaproteobacteria</taxon>
        <taxon>Vibrionales</taxon>
        <taxon>Vibrionaceae</taxon>
        <taxon>Vibrio</taxon>
    </lineage>
</organism>
<accession>A0AB39HAH0</accession>
<dbReference type="RefSeq" id="WP_306100131.1">
    <property type="nucleotide sequence ID" value="NZ_CP162601.1"/>
</dbReference>
<dbReference type="AlphaFoldDB" id="A0AB39HAH0"/>
<gene>
    <name evidence="2" type="ORF">AB0763_07475</name>
</gene>
<dbReference type="EMBL" id="CP162601">
    <property type="protein sequence ID" value="XDK24073.1"/>
    <property type="molecule type" value="Genomic_DNA"/>
</dbReference>
<evidence type="ECO:0000256" key="1">
    <source>
        <dbReference type="SAM" id="Phobius"/>
    </source>
</evidence>
<keyword evidence="1" id="KW-0812">Transmembrane</keyword>
<feature type="transmembrane region" description="Helical" evidence="1">
    <location>
        <begin position="21"/>
        <end position="38"/>
    </location>
</feature>
<dbReference type="Pfam" id="PF11201">
    <property type="entry name" value="DUF2982"/>
    <property type="match status" value="1"/>
</dbReference>
<reference evidence="2" key="1">
    <citation type="submission" date="2024-07" db="EMBL/GenBank/DDBJ databases">
        <title>Genome Analysis of a Potential Novel Vibrio Species Secreting pH- and Thermo-stable Alginate Lyase and its Application in Producing Alginate Oligosaccharides.</title>
        <authorList>
            <person name="Huang H."/>
            <person name="Bao K."/>
        </authorList>
    </citation>
    <scope>NUCLEOTIDE SEQUENCE</scope>
    <source>
        <strain evidence="2">HB236076</strain>
    </source>
</reference>
<keyword evidence="1" id="KW-1133">Transmembrane helix</keyword>
<proteinExistence type="predicted"/>
<dbReference type="InterPro" id="IPR021367">
    <property type="entry name" value="DUF2982"/>
</dbReference>
<sequence>MSPICLPTLHLRVHEFVWLQRYQRVILALVTLLFSVWIMTAPTIGHAILAALACGGGAFCSWYLYRRSQVGYTLTATHFQQHLFKGGWAMQWKNIQRLGQCHYRDREGWSHPVPWIGFKLVDYEPFIDAICPRVASEMLINQRGLLYLALRGNLDPRIEDKLFDTARYTSKSGRQFRGLQAMLAQRMRYQRECYGYDIFISTADLDRDIDSFIGLLRRYKAGAIT</sequence>
<protein>
    <submittedName>
        <fullName evidence="2">DUF2982 domain-containing protein</fullName>
    </submittedName>
</protein>
<dbReference type="KEGG" id="vih:AB0763_07475"/>
<evidence type="ECO:0000313" key="2">
    <source>
        <dbReference type="EMBL" id="XDK24073.1"/>
    </source>
</evidence>
<feature type="transmembrane region" description="Helical" evidence="1">
    <location>
        <begin position="44"/>
        <end position="65"/>
    </location>
</feature>
<keyword evidence="1" id="KW-0472">Membrane</keyword>